<evidence type="ECO:0000256" key="1">
    <source>
        <dbReference type="SAM" id="MobiDB-lite"/>
    </source>
</evidence>
<protein>
    <submittedName>
        <fullName evidence="2">Uncharacterized protein</fullName>
    </submittedName>
</protein>
<feature type="compositionally biased region" description="Basic and acidic residues" evidence="1">
    <location>
        <begin position="48"/>
        <end position="58"/>
    </location>
</feature>
<sequence length="350" mass="36529">MPDEDQDGAAKKRARGEEEELGDGGSADAGPAKKARTEEDAAGEDQDGAAKKPQRDEKEEQADGGSSDAGPSKKARTENAAGAEVGDAATNRGPSIPTDAADATEAGPTEAAETGAGDVKVANEEENLSADEPKKIGYKLFKDGKEAATYFRTLLNALTQRQPLNEYEFHMVLELLKNGHPEPEKKMGSGVKAIIVRKHQTEDSNCFFLLRTDGSMDDFSVFKCINRLFPAFGKGRGSMDVCNAGGSACAMFFKRSCMLCSLGRTAGARVDEVGAGAGADEGVAAGRAEGKAGLAAGKAGGADAGDEFDSLMLVIGSVFLIIYGCSEWDELKCGCSEVRVLASDVSSCMA</sequence>
<dbReference type="KEGG" id="csl:COCSUDRAFT_47805"/>
<dbReference type="AlphaFoldDB" id="I0YV48"/>
<keyword evidence="3" id="KW-1185">Reference proteome</keyword>
<organism evidence="2 3">
    <name type="scientific">Coccomyxa subellipsoidea (strain C-169)</name>
    <name type="common">Green microalga</name>
    <dbReference type="NCBI Taxonomy" id="574566"/>
    <lineage>
        <taxon>Eukaryota</taxon>
        <taxon>Viridiplantae</taxon>
        <taxon>Chlorophyta</taxon>
        <taxon>core chlorophytes</taxon>
        <taxon>Trebouxiophyceae</taxon>
        <taxon>Trebouxiophyceae incertae sedis</taxon>
        <taxon>Coccomyxaceae</taxon>
        <taxon>Coccomyxa</taxon>
        <taxon>Coccomyxa subellipsoidea</taxon>
    </lineage>
</organism>
<dbReference type="EMBL" id="AGSI01000010">
    <property type="protein sequence ID" value="EIE22267.1"/>
    <property type="molecule type" value="Genomic_DNA"/>
</dbReference>
<dbReference type="InterPro" id="IPR044673">
    <property type="entry name" value="DCL-like"/>
</dbReference>
<dbReference type="PANTHER" id="PTHR33415:SF12">
    <property type="entry name" value="PROTEIN EMBRYO DEFECTIVE 514"/>
    <property type="match status" value="1"/>
</dbReference>
<dbReference type="eggNOG" id="ENOG502RXTW">
    <property type="taxonomic scope" value="Eukaryota"/>
</dbReference>
<evidence type="ECO:0000313" key="3">
    <source>
        <dbReference type="Proteomes" id="UP000007264"/>
    </source>
</evidence>
<accession>I0YV48</accession>
<name>I0YV48_COCSC</name>
<dbReference type="Gene3D" id="3.10.450.40">
    <property type="match status" value="1"/>
</dbReference>
<dbReference type="GeneID" id="17040253"/>
<proteinExistence type="predicted"/>
<dbReference type="PANTHER" id="PTHR33415">
    <property type="entry name" value="PROTEIN EMBRYO DEFECTIVE 514"/>
    <property type="match status" value="1"/>
</dbReference>
<feature type="compositionally biased region" description="Low complexity" evidence="1">
    <location>
        <begin position="97"/>
        <end position="118"/>
    </location>
</feature>
<gene>
    <name evidence="2" type="ORF">COCSUDRAFT_47805</name>
</gene>
<reference evidence="2 3" key="1">
    <citation type="journal article" date="2012" name="Genome Biol.">
        <title>The genome of the polar eukaryotic microalga coccomyxa subellipsoidea reveals traits of cold adaptation.</title>
        <authorList>
            <person name="Blanc G."/>
            <person name="Agarkova I."/>
            <person name="Grimwood J."/>
            <person name="Kuo A."/>
            <person name="Brueggeman A."/>
            <person name="Dunigan D."/>
            <person name="Gurnon J."/>
            <person name="Ladunga I."/>
            <person name="Lindquist E."/>
            <person name="Lucas S."/>
            <person name="Pangilinan J."/>
            <person name="Proschold T."/>
            <person name="Salamov A."/>
            <person name="Schmutz J."/>
            <person name="Weeks D."/>
            <person name="Yamada T."/>
            <person name="Claverie J.M."/>
            <person name="Grigoriev I."/>
            <person name="Van Etten J."/>
            <person name="Lomsadze A."/>
            <person name="Borodovsky M."/>
        </authorList>
    </citation>
    <scope>NUCLEOTIDE SEQUENCE [LARGE SCALE GENOMIC DNA]</scope>
    <source>
        <strain evidence="2 3">C-169</strain>
    </source>
</reference>
<evidence type="ECO:0000313" key="2">
    <source>
        <dbReference type="EMBL" id="EIE22267.1"/>
    </source>
</evidence>
<dbReference type="RefSeq" id="XP_005646811.1">
    <property type="nucleotide sequence ID" value="XM_005646754.1"/>
</dbReference>
<comment type="caution">
    <text evidence="2">The sequence shown here is derived from an EMBL/GenBank/DDBJ whole genome shotgun (WGS) entry which is preliminary data.</text>
</comment>
<dbReference type="Pfam" id="PF11523">
    <property type="entry name" value="DUF3223"/>
    <property type="match status" value="1"/>
</dbReference>
<feature type="region of interest" description="Disordered" evidence="1">
    <location>
        <begin position="1"/>
        <end position="128"/>
    </location>
</feature>
<dbReference type="Proteomes" id="UP000007264">
    <property type="component" value="Unassembled WGS sequence"/>
</dbReference>
<dbReference type="OrthoDB" id="409625at2759"/>